<dbReference type="eggNOG" id="arCOG02298">
    <property type="taxonomic scope" value="Archaea"/>
</dbReference>
<dbReference type="GeneID" id="4908376"/>
<accession>A3MTR7</accession>
<dbReference type="OrthoDB" id="29039at2157"/>
<evidence type="ECO:0000313" key="3">
    <source>
        <dbReference type="Proteomes" id="UP000001431"/>
    </source>
</evidence>
<protein>
    <submittedName>
        <fullName evidence="2">Peptidase A24A, prepilin type IV</fullName>
    </submittedName>
</protein>
<dbReference type="RefSeq" id="WP_011849292.1">
    <property type="nucleotide sequence ID" value="NC_009073.1"/>
</dbReference>
<feature type="transmembrane region" description="Helical" evidence="1">
    <location>
        <begin position="180"/>
        <end position="199"/>
    </location>
</feature>
<evidence type="ECO:0000256" key="1">
    <source>
        <dbReference type="SAM" id="Phobius"/>
    </source>
</evidence>
<sequence length="202" mass="22373">MIQELAAASLAALLSIAAWQDLKTREVDVWLFAAMAVPAAFLAWANWGNPFYYVSLAAGILLALFMRALGTGYADSLALAAVSTAPLPLPFLPTAFVVVIASAVLLPATALWLYYKNRGKPCKMSLVERLTHVCISGAEYKEALARGTAFKYIVGEESDMERYKPPEPPREEWIKAKYGIPYLVYLAAGYWAYLLWNFVLLR</sequence>
<organism evidence="2 3">
    <name type="scientific">Pyrobaculum calidifontis (strain DSM 21063 / JCM 11548 / VA1)</name>
    <dbReference type="NCBI Taxonomy" id="410359"/>
    <lineage>
        <taxon>Archaea</taxon>
        <taxon>Thermoproteota</taxon>
        <taxon>Thermoprotei</taxon>
        <taxon>Thermoproteales</taxon>
        <taxon>Thermoproteaceae</taxon>
        <taxon>Pyrobaculum</taxon>
    </lineage>
</organism>
<dbReference type="AlphaFoldDB" id="A3MTR7"/>
<reference evidence="2" key="1">
    <citation type="submission" date="2007-02" db="EMBL/GenBank/DDBJ databases">
        <title>Complete sequence of Pyrobaculum calidifontis JCM 11548.</title>
        <authorList>
            <consortium name="US DOE Joint Genome Institute"/>
            <person name="Copeland A."/>
            <person name="Lucas S."/>
            <person name="Lapidus A."/>
            <person name="Barry K."/>
            <person name="Glavina del Rio T."/>
            <person name="Dalin E."/>
            <person name="Tice H."/>
            <person name="Pitluck S."/>
            <person name="Chain P."/>
            <person name="Malfatti S."/>
            <person name="Shin M."/>
            <person name="Vergez L."/>
            <person name="Schmutz J."/>
            <person name="Larimer F."/>
            <person name="Land M."/>
            <person name="Hauser L."/>
            <person name="Kyrpides N."/>
            <person name="Mikhailova N."/>
            <person name="Cozen A.E."/>
            <person name="Fitz-Gibbon S.T."/>
            <person name="House C.H."/>
            <person name="Saltikov C."/>
            <person name="Lowe T.M."/>
            <person name="Richardson P."/>
        </authorList>
    </citation>
    <scope>NUCLEOTIDE SEQUENCE [LARGE SCALE GENOMIC DNA]</scope>
    <source>
        <strain evidence="2">JCM 11548</strain>
    </source>
</reference>
<keyword evidence="1" id="KW-1133">Transmembrane helix</keyword>
<keyword evidence="1" id="KW-0812">Transmembrane</keyword>
<dbReference type="STRING" id="410359.Pcal_0607"/>
<keyword evidence="3" id="KW-1185">Reference proteome</keyword>
<proteinExistence type="predicted"/>
<feature type="transmembrane region" description="Helical" evidence="1">
    <location>
        <begin position="51"/>
        <end position="70"/>
    </location>
</feature>
<feature type="transmembrane region" description="Helical" evidence="1">
    <location>
        <begin position="27"/>
        <end position="44"/>
    </location>
</feature>
<name>A3MTR7_PYRCJ</name>
<dbReference type="Proteomes" id="UP000001431">
    <property type="component" value="Chromosome"/>
</dbReference>
<keyword evidence="1" id="KW-0472">Membrane</keyword>
<evidence type="ECO:0000313" key="2">
    <source>
        <dbReference type="EMBL" id="ABO08034.1"/>
    </source>
</evidence>
<gene>
    <name evidence="2" type="ordered locus">Pcal_0607</name>
</gene>
<dbReference type="EMBL" id="CP000561">
    <property type="protein sequence ID" value="ABO08034.1"/>
    <property type="molecule type" value="Genomic_DNA"/>
</dbReference>
<dbReference type="KEGG" id="pcl:Pcal_0607"/>
<dbReference type="HOGENOM" id="CLU_1346453_0_0_2"/>
<feature type="transmembrane region" description="Helical" evidence="1">
    <location>
        <begin position="90"/>
        <end position="115"/>
    </location>
</feature>
<dbReference type="Gene3D" id="1.20.120.1220">
    <property type="match status" value="1"/>
</dbReference>